<accession>A0AAD4DTY3</accession>
<keyword evidence="3" id="KW-1185">Reference proteome</keyword>
<sequence>MVPLYALQRIDLYNWGRDKESLPVQVQVQGKRCHDFENKDEKFGEVDLLLHTSHDERVTHYGLQGRSTNVVPITSESLTKKHSIFQDVMVKIIWREASRTSEPDILGKVKETAEAHDTVKDHTPQLLWHHKFTNPTSVIQEALGVPEPTTGSRVLYILVFRKLLPITQLHGKELFDVWRQCISWVYHRDVSPGNLMWYWRNGKRIGVLNDYDLSSLADDPGPRGNERTGTVPFMALDLLTKDDQQGTVKHLYRHDLESFMWVFAWICLRYRQGVLLRRLRPLDEWATSDAIACCKEKLDFLHNLTPFPPLDIDKLTWGVLVNCMLVLKRDADNRYYLRFTSSSGESQQPNAEDSDLDAFLSKFTSLDHWVELSKPEKFFIPCKRCSAHRYL</sequence>
<dbReference type="AlphaFoldDB" id="A0AAD4DTY3"/>
<protein>
    <recommendedName>
        <fullName evidence="1">Fungal-type protein kinase domain-containing protein</fullName>
    </recommendedName>
</protein>
<dbReference type="PANTHER" id="PTHR38248">
    <property type="entry name" value="FUNK1 6"/>
    <property type="match status" value="1"/>
</dbReference>
<dbReference type="RefSeq" id="XP_041219447.1">
    <property type="nucleotide sequence ID" value="XM_041370042.1"/>
</dbReference>
<dbReference type="Pfam" id="PF17667">
    <property type="entry name" value="Pkinase_fungal"/>
    <property type="match status" value="1"/>
</dbReference>
<dbReference type="GeneID" id="64664340"/>
<dbReference type="InterPro" id="IPR011009">
    <property type="entry name" value="Kinase-like_dom_sf"/>
</dbReference>
<proteinExistence type="predicted"/>
<evidence type="ECO:0000313" key="2">
    <source>
        <dbReference type="EMBL" id="KAG1893871.1"/>
    </source>
</evidence>
<evidence type="ECO:0000313" key="3">
    <source>
        <dbReference type="Proteomes" id="UP001195769"/>
    </source>
</evidence>
<dbReference type="Proteomes" id="UP001195769">
    <property type="component" value="Unassembled WGS sequence"/>
</dbReference>
<dbReference type="EMBL" id="JABBWK010000089">
    <property type="protein sequence ID" value="KAG1893871.1"/>
    <property type="molecule type" value="Genomic_DNA"/>
</dbReference>
<gene>
    <name evidence="2" type="ORF">F5891DRAFT_1256959</name>
</gene>
<name>A0AAD4DTY3_9AGAM</name>
<dbReference type="Gene3D" id="1.10.510.10">
    <property type="entry name" value="Transferase(Phosphotransferase) domain 1"/>
    <property type="match status" value="1"/>
</dbReference>
<dbReference type="SUPFAM" id="SSF56112">
    <property type="entry name" value="Protein kinase-like (PK-like)"/>
    <property type="match status" value="1"/>
</dbReference>
<comment type="caution">
    <text evidence="2">The sequence shown here is derived from an EMBL/GenBank/DDBJ whole genome shotgun (WGS) entry which is preliminary data.</text>
</comment>
<dbReference type="InterPro" id="IPR040976">
    <property type="entry name" value="Pkinase_fungal"/>
</dbReference>
<dbReference type="PANTHER" id="PTHR38248:SF2">
    <property type="entry name" value="FUNK1 11"/>
    <property type="match status" value="1"/>
</dbReference>
<reference evidence="2" key="1">
    <citation type="journal article" date="2020" name="New Phytol.">
        <title>Comparative genomics reveals dynamic genome evolution in host specialist ectomycorrhizal fungi.</title>
        <authorList>
            <person name="Lofgren L.A."/>
            <person name="Nguyen N.H."/>
            <person name="Vilgalys R."/>
            <person name="Ruytinx J."/>
            <person name="Liao H.L."/>
            <person name="Branco S."/>
            <person name="Kuo A."/>
            <person name="LaButti K."/>
            <person name="Lipzen A."/>
            <person name="Andreopoulos W."/>
            <person name="Pangilinan J."/>
            <person name="Riley R."/>
            <person name="Hundley H."/>
            <person name="Na H."/>
            <person name="Barry K."/>
            <person name="Grigoriev I.V."/>
            <person name="Stajich J.E."/>
            <person name="Kennedy P.G."/>
        </authorList>
    </citation>
    <scope>NUCLEOTIDE SEQUENCE</scope>
    <source>
        <strain evidence="2">FC203</strain>
    </source>
</reference>
<organism evidence="2 3">
    <name type="scientific">Suillus fuscotomentosus</name>
    <dbReference type="NCBI Taxonomy" id="1912939"/>
    <lineage>
        <taxon>Eukaryota</taxon>
        <taxon>Fungi</taxon>
        <taxon>Dikarya</taxon>
        <taxon>Basidiomycota</taxon>
        <taxon>Agaricomycotina</taxon>
        <taxon>Agaricomycetes</taxon>
        <taxon>Agaricomycetidae</taxon>
        <taxon>Boletales</taxon>
        <taxon>Suillineae</taxon>
        <taxon>Suillaceae</taxon>
        <taxon>Suillus</taxon>
    </lineage>
</organism>
<evidence type="ECO:0000259" key="1">
    <source>
        <dbReference type="Pfam" id="PF17667"/>
    </source>
</evidence>
<feature type="domain" description="Fungal-type protein kinase" evidence="1">
    <location>
        <begin position="186"/>
        <end position="267"/>
    </location>
</feature>